<dbReference type="Proteomes" id="UP000050580">
    <property type="component" value="Unassembled WGS sequence"/>
</dbReference>
<dbReference type="SMART" id="SM00960">
    <property type="entry name" value="Robl_LC7"/>
    <property type="match status" value="1"/>
</dbReference>
<name>A0A0U1Q1L3_9BURK</name>
<keyword evidence="3" id="KW-1185">Reference proteome</keyword>
<protein>
    <recommendedName>
        <fullName evidence="1">Roadblock/LAMTOR2 domain-containing protein</fullName>
    </recommendedName>
</protein>
<dbReference type="Gene3D" id="3.30.450.30">
    <property type="entry name" value="Dynein light chain 2a, cytoplasmic"/>
    <property type="match status" value="1"/>
</dbReference>
<dbReference type="InterPro" id="IPR004942">
    <property type="entry name" value="Roadblock/LAMTOR2_dom"/>
</dbReference>
<dbReference type="Pfam" id="PF03259">
    <property type="entry name" value="Robl_LC7"/>
    <property type="match status" value="1"/>
</dbReference>
<evidence type="ECO:0000313" key="2">
    <source>
        <dbReference type="EMBL" id="KKW68664.1"/>
    </source>
</evidence>
<dbReference type="AlphaFoldDB" id="A0A0U1Q1L3"/>
<evidence type="ECO:0000313" key="3">
    <source>
        <dbReference type="Proteomes" id="UP000050580"/>
    </source>
</evidence>
<reference evidence="2 3" key="1">
    <citation type="submission" date="2015-05" db="EMBL/GenBank/DDBJ databases">
        <title>Draft genome sequence of Lampropedia sp. CT6, isolated from the microbial mat of a hot water spring, located at Manikaran, India.</title>
        <authorList>
            <person name="Tripathi C."/>
            <person name="Rani P."/>
            <person name="Mahato N.K."/>
            <person name="Lal R."/>
        </authorList>
    </citation>
    <scope>NUCLEOTIDE SEQUENCE [LARGE SCALE GENOMIC DNA]</scope>
    <source>
        <strain evidence="2 3">CT6</strain>
    </source>
</reference>
<dbReference type="EMBL" id="LBNQ01000016">
    <property type="protein sequence ID" value="KKW68664.1"/>
    <property type="molecule type" value="Genomic_DNA"/>
</dbReference>
<comment type="caution">
    <text evidence="2">The sequence shown here is derived from an EMBL/GenBank/DDBJ whole genome shotgun (WGS) entry which is preliminary data.</text>
</comment>
<dbReference type="RefSeq" id="WP_046741011.1">
    <property type="nucleotide sequence ID" value="NZ_LBNQ01000016.1"/>
</dbReference>
<dbReference type="OrthoDB" id="513103at2"/>
<organism evidence="2 3">
    <name type="scientific">Lampropedia cohaerens</name>
    <dbReference type="NCBI Taxonomy" id="1610491"/>
    <lineage>
        <taxon>Bacteria</taxon>
        <taxon>Pseudomonadati</taxon>
        <taxon>Pseudomonadota</taxon>
        <taxon>Betaproteobacteria</taxon>
        <taxon>Burkholderiales</taxon>
        <taxon>Comamonadaceae</taxon>
        <taxon>Lampropedia</taxon>
    </lineage>
</organism>
<accession>A0A0U1Q1L3</accession>
<dbReference type="STRING" id="1610491.AAV94_03825"/>
<evidence type="ECO:0000259" key="1">
    <source>
        <dbReference type="SMART" id="SM00960"/>
    </source>
</evidence>
<gene>
    <name evidence="2" type="ORF">AAV94_03825</name>
</gene>
<feature type="domain" description="Roadblock/LAMTOR2" evidence="1">
    <location>
        <begin position="10"/>
        <end position="100"/>
    </location>
</feature>
<dbReference type="SUPFAM" id="SSF103196">
    <property type="entry name" value="Roadblock/LC7 domain"/>
    <property type="match status" value="1"/>
</dbReference>
<proteinExistence type="predicted"/>
<sequence length="129" mass="13396">MLSPEEQSQARSVLRAFRASSDAIELTAWVSFDGFVLASATQNHVNADRIGAMCASLLALSRRAAKEVEMGVLKQVILGGDQGIMLLVEAGPGRALMLSAESGANLGRILLDARKAAKALEAIGTSGSA</sequence>